<feature type="repeat" description="ANK" evidence="4">
    <location>
        <begin position="72"/>
        <end position="104"/>
    </location>
</feature>
<sequence length="169" mass="17999">MMDDFVSSKGEPSVSAVTATSATGSSMTFPQALQTVEEPDVNIFVAAQRGDVETIRSLIESGKASATDRDEQNITPLHWAAINAQVAACRYLLEQGAEVDALGGDLVATPLQWAARNGYLIQHPPPCHTLVIRHGSTVSPPPTDQCRRARLARTHFAHVGGLPGRCTLG</sequence>
<accession>A0A5C3PNJ1</accession>
<gene>
    <name evidence="6" type="ORF">K466DRAFT_358195</name>
</gene>
<dbReference type="SMART" id="SM00248">
    <property type="entry name" value="ANK"/>
    <property type="match status" value="1"/>
</dbReference>
<evidence type="ECO:0000256" key="3">
    <source>
        <dbReference type="ARBA" id="ARBA00023043"/>
    </source>
</evidence>
<dbReference type="Pfam" id="PF12796">
    <property type="entry name" value="Ank_2"/>
    <property type="match status" value="1"/>
</dbReference>
<protein>
    <recommendedName>
        <fullName evidence="1">protein S-acyltransferase</fullName>
        <ecNumber evidence="1">2.3.1.225</ecNumber>
    </recommendedName>
</protein>
<evidence type="ECO:0000313" key="7">
    <source>
        <dbReference type="Proteomes" id="UP000308197"/>
    </source>
</evidence>
<feature type="region of interest" description="Disordered" evidence="5">
    <location>
        <begin position="1"/>
        <end position="21"/>
    </location>
</feature>
<evidence type="ECO:0000256" key="1">
    <source>
        <dbReference type="ARBA" id="ARBA00012210"/>
    </source>
</evidence>
<dbReference type="InterPro" id="IPR002110">
    <property type="entry name" value="Ankyrin_rpt"/>
</dbReference>
<dbReference type="Proteomes" id="UP000308197">
    <property type="component" value="Unassembled WGS sequence"/>
</dbReference>
<dbReference type="PANTHER" id="PTHR24161:SF85">
    <property type="entry name" value="PALMITOYLTRANSFERASE HIP14"/>
    <property type="match status" value="1"/>
</dbReference>
<dbReference type="PROSITE" id="PS50088">
    <property type="entry name" value="ANK_REPEAT"/>
    <property type="match status" value="1"/>
</dbReference>
<evidence type="ECO:0000313" key="6">
    <source>
        <dbReference type="EMBL" id="TFK90891.1"/>
    </source>
</evidence>
<dbReference type="EMBL" id="ML211033">
    <property type="protein sequence ID" value="TFK90891.1"/>
    <property type="molecule type" value="Genomic_DNA"/>
</dbReference>
<dbReference type="PANTHER" id="PTHR24161">
    <property type="entry name" value="ANK_REP_REGION DOMAIN-CONTAINING PROTEIN-RELATED"/>
    <property type="match status" value="1"/>
</dbReference>
<dbReference type="STRING" id="1314778.A0A5C3PNJ1"/>
<keyword evidence="3 4" id="KW-0040">ANK repeat</keyword>
<dbReference type="PROSITE" id="PS50297">
    <property type="entry name" value="ANK_REP_REGION"/>
    <property type="match status" value="1"/>
</dbReference>
<dbReference type="GO" id="GO:0019706">
    <property type="term" value="F:protein-cysteine S-palmitoyltransferase activity"/>
    <property type="evidence" value="ECO:0007669"/>
    <property type="project" value="UniProtKB-EC"/>
</dbReference>
<organism evidence="6 7">
    <name type="scientific">Polyporus arcularius HHB13444</name>
    <dbReference type="NCBI Taxonomy" id="1314778"/>
    <lineage>
        <taxon>Eukaryota</taxon>
        <taxon>Fungi</taxon>
        <taxon>Dikarya</taxon>
        <taxon>Basidiomycota</taxon>
        <taxon>Agaricomycotina</taxon>
        <taxon>Agaricomycetes</taxon>
        <taxon>Polyporales</taxon>
        <taxon>Polyporaceae</taxon>
        <taxon>Polyporus</taxon>
    </lineage>
</organism>
<evidence type="ECO:0000256" key="2">
    <source>
        <dbReference type="ARBA" id="ARBA00022737"/>
    </source>
</evidence>
<evidence type="ECO:0000256" key="5">
    <source>
        <dbReference type="SAM" id="MobiDB-lite"/>
    </source>
</evidence>
<dbReference type="InterPro" id="IPR036770">
    <property type="entry name" value="Ankyrin_rpt-contain_sf"/>
</dbReference>
<dbReference type="SUPFAM" id="SSF48403">
    <property type="entry name" value="Ankyrin repeat"/>
    <property type="match status" value="1"/>
</dbReference>
<keyword evidence="2" id="KW-0677">Repeat</keyword>
<dbReference type="AlphaFoldDB" id="A0A5C3PNJ1"/>
<proteinExistence type="predicted"/>
<dbReference type="Gene3D" id="1.25.40.20">
    <property type="entry name" value="Ankyrin repeat-containing domain"/>
    <property type="match status" value="1"/>
</dbReference>
<name>A0A5C3PNJ1_9APHY</name>
<reference evidence="6 7" key="1">
    <citation type="journal article" date="2019" name="Nat. Ecol. Evol.">
        <title>Megaphylogeny resolves global patterns of mushroom evolution.</title>
        <authorList>
            <person name="Varga T."/>
            <person name="Krizsan K."/>
            <person name="Foldi C."/>
            <person name="Dima B."/>
            <person name="Sanchez-Garcia M."/>
            <person name="Sanchez-Ramirez S."/>
            <person name="Szollosi G.J."/>
            <person name="Szarkandi J.G."/>
            <person name="Papp V."/>
            <person name="Albert L."/>
            <person name="Andreopoulos W."/>
            <person name="Angelini C."/>
            <person name="Antonin V."/>
            <person name="Barry K.W."/>
            <person name="Bougher N.L."/>
            <person name="Buchanan P."/>
            <person name="Buyck B."/>
            <person name="Bense V."/>
            <person name="Catcheside P."/>
            <person name="Chovatia M."/>
            <person name="Cooper J."/>
            <person name="Damon W."/>
            <person name="Desjardin D."/>
            <person name="Finy P."/>
            <person name="Geml J."/>
            <person name="Haridas S."/>
            <person name="Hughes K."/>
            <person name="Justo A."/>
            <person name="Karasinski D."/>
            <person name="Kautmanova I."/>
            <person name="Kiss B."/>
            <person name="Kocsube S."/>
            <person name="Kotiranta H."/>
            <person name="LaButti K.M."/>
            <person name="Lechner B.E."/>
            <person name="Liimatainen K."/>
            <person name="Lipzen A."/>
            <person name="Lukacs Z."/>
            <person name="Mihaltcheva S."/>
            <person name="Morgado L.N."/>
            <person name="Niskanen T."/>
            <person name="Noordeloos M.E."/>
            <person name="Ohm R.A."/>
            <person name="Ortiz-Santana B."/>
            <person name="Ovrebo C."/>
            <person name="Racz N."/>
            <person name="Riley R."/>
            <person name="Savchenko A."/>
            <person name="Shiryaev A."/>
            <person name="Soop K."/>
            <person name="Spirin V."/>
            <person name="Szebenyi C."/>
            <person name="Tomsovsky M."/>
            <person name="Tulloss R.E."/>
            <person name="Uehling J."/>
            <person name="Grigoriev I.V."/>
            <person name="Vagvolgyi C."/>
            <person name="Papp T."/>
            <person name="Martin F.M."/>
            <person name="Miettinen O."/>
            <person name="Hibbett D.S."/>
            <person name="Nagy L.G."/>
        </authorList>
    </citation>
    <scope>NUCLEOTIDE SEQUENCE [LARGE SCALE GENOMIC DNA]</scope>
    <source>
        <strain evidence="6 7">HHB13444</strain>
    </source>
</reference>
<evidence type="ECO:0000256" key="4">
    <source>
        <dbReference type="PROSITE-ProRule" id="PRU00023"/>
    </source>
</evidence>
<keyword evidence="7" id="KW-1185">Reference proteome</keyword>
<dbReference type="EC" id="2.3.1.225" evidence="1"/>
<dbReference type="InParanoid" id="A0A5C3PNJ1"/>